<sequence length="126" mass="13456">MSCGSGSAVVGRPPTFSRWFVGRRRRGGGGAGWRVQWVACVRKGVARACRWVLPCSAISRLGLSIQRKWGKGHRIPLYPMGLKSLSIKGGVITVREVLVTDALPHGYVAINSAPAGYGALLVSLRG</sequence>
<dbReference type="AlphaFoldDB" id="A0A2P5WKH3"/>
<gene>
    <name evidence="1" type="ORF">GOBAR_AA29102</name>
</gene>
<dbReference type="EMBL" id="KZ667282">
    <property type="protein sequence ID" value="PPR91578.1"/>
    <property type="molecule type" value="Genomic_DNA"/>
</dbReference>
<protein>
    <submittedName>
        <fullName evidence="1">Uncharacterized protein</fullName>
    </submittedName>
</protein>
<dbReference type="Proteomes" id="UP000239757">
    <property type="component" value="Unassembled WGS sequence"/>
</dbReference>
<name>A0A2P5WKH3_GOSBA</name>
<reference evidence="1 2" key="1">
    <citation type="submission" date="2015-01" db="EMBL/GenBank/DDBJ databases">
        <title>Genome of allotetraploid Gossypium barbadense reveals genomic plasticity and fiber elongation in cotton evolution.</title>
        <authorList>
            <person name="Chen X."/>
            <person name="Liu X."/>
            <person name="Zhao B."/>
            <person name="Zheng H."/>
            <person name="Hu Y."/>
            <person name="Lu G."/>
            <person name="Yang C."/>
            <person name="Chen J."/>
            <person name="Shan C."/>
            <person name="Zhang L."/>
            <person name="Zhou Y."/>
            <person name="Wang L."/>
            <person name="Guo W."/>
            <person name="Bai Y."/>
            <person name="Ruan J."/>
            <person name="Shangguan X."/>
            <person name="Mao Y."/>
            <person name="Jiang J."/>
            <person name="Zhu Y."/>
            <person name="Lei J."/>
            <person name="Kang H."/>
            <person name="Chen S."/>
            <person name="He X."/>
            <person name="Wang R."/>
            <person name="Wang Y."/>
            <person name="Chen J."/>
            <person name="Wang L."/>
            <person name="Yu S."/>
            <person name="Wang B."/>
            <person name="Wei J."/>
            <person name="Song S."/>
            <person name="Lu X."/>
            <person name="Gao Z."/>
            <person name="Gu W."/>
            <person name="Deng X."/>
            <person name="Ma D."/>
            <person name="Wang S."/>
            <person name="Liang W."/>
            <person name="Fang L."/>
            <person name="Cai C."/>
            <person name="Zhu X."/>
            <person name="Zhou B."/>
            <person name="Zhang Y."/>
            <person name="Chen Z."/>
            <person name="Xu S."/>
            <person name="Zhu R."/>
            <person name="Wang S."/>
            <person name="Zhang T."/>
            <person name="Zhao G."/>
        </authorList>
    </citation>
    <scope>NUCLEOTIDE SEQUENCE [LARGE SCALE GENOMIC DNA]</scope>
    <source>
        <strain evidence="2">cv. Xinhai21</strain>
        <tissue evidence="1">Leaf</tissue>
    </source>
</reference>
<evidence type="ECO:0000313" key="2">
    <source>
        <dbReference type="Proteomes" id="UP000239757"/>
    </source>
</evidence>
<proteinExistence type="predicted"/>
<evidence type="ECO:0000313" key="1">
    <source>
        <dbReference type="EMBL" id="PPR91578.1"/>
    </source>
</evidence>
<accession>A0A2P5WKH3</accession>
<organism evidence="1 2">
    <name type="scientific">Gossypium barbadense</name>
    <name type="common">Sea Island cotton</name>
    <name type="synonym">Hibiscus barbadensis</name>
    <dbReference type="NCBI Taxonomy" id="3634"/>
    <lineage>
        <taxon>Eukaryota</taxon>
        <taxon>Viridiplantae</taxon>
        <taxon>Streptophyta</taxon>
        <taxon>Embryophyta</taxon>
        <taxon>Tracheophyta</taxon>
        <taxon>Spermatophyta</taxon>
        <taxon>Magnoliopsida</taxon>
        <taxon>eudicotyledons</taxon>
        <taxon>Gunneridae</taxon>
        <taxon>Pentapetalae</taxon>
        <taxon>rosids</taxon>
        <taxon>malvids</taxon>
        <taxon>Malvales</taxon>
        <taxon>Malvaceae</taxon>
        <taxon>Malvoideae</taxon>
        <taxon>Gossypium</taxon>
    </lineage>
</organism>